<dbReference type="PANTHER" id="PTHR11113:SF14">
    <property type="entry name" value="N-ACETYLGLUCOSAMINE-6-PHOSPHATE DEACETYLASE"/>
    <property type="match status" value="1"/>
</dbReference>
<comment type="similarity">
    <text evidence="1">Belongs to the metallo-dependent hydrolases superfamily. NagA family.</text>
</comment>
<dbReference type="RefSeq" id="XP_030995412.1">
    <property type="nucleotide sequence ID" value="XM_031140477.1"/>
</dbReference>
<proteinExistence type="inferred from homology"/>
<dbReference type="Pfam" id="PF01979">
    <property type="entry name" value="Amidohydro_1"/>
    <property type="match status" value="1"/>
</dbReference>
<evidence type="ECO:0000313" key="10">
    <source>
        <dbReference type="Proteomes" id="UP000319257"/>
    </source>
</evidence>
<dbReference type="AlphaFoldDB" id="A0A507B9H2"/>
<reference evidence="9 10" key="1">
    <citation type="submission" date="2019-06" db="EMBL/GenBank/DDBJ databases">
        <title>Draft genome sequence of the filamentous fungus Phialemoniopsis curvata isolated from diesel fuel.</title>
        <authorList>
            <person name="Varaljay V.A."/>
            <person name="Lyon W.J."/>
            <person name="Crouch A.L."/>
            <person name="Drake C.E."/>
            <person name="Hollomon J.M."/>
            <person name="Nadeau L.J."/>
            <person name="Nunn H.S."/>
            <person name="Stevenson B.S."/>
            <person name="Bojanowski C.L."/>
            <person name="Crookes-Goodson W.J."/>
        </authorList>
    </citation>
    <scope>NUCLEOTIDE SEQUENCE [LARGE SCALE GENOMIC DNA]</scope>
    <source>
        <strain evidence="9 10">D216</strain>
    </source>
</reference>
<keyword evidence="10" id="KW-1185">Reference proteome</keyword>
<dbReference type="Proteomes" id="UP000319257">
    <property type="component" value="Unassembled WGS sequence"/>
</dbReference>
<dbReference type="PANTHER" id="PTHR11113">
    <property type="entry name" value="N-ACETYLGLUCOSAMINE-6-PHOSPHATE DEACETYLASE"/>
    <property type="match status" value="1"/>
</dbReference>
<dbReference type="GO" id="GO:0006046">
    <property type="term" value="P:N-acetylglucosamine catabolic process"/>
    <property type="evidence" value="ECO:0007669"/>
    <property type="project" value="TreeGrafter"/>
</dbReference>
<sequence>MPAPSSSEWSGITKFTNCRLARGDKLEPADLWFSSKTGTILSSQSTFFSAGALPDRVIDLQGRIVSPGMIDVQLNGAYGFNFSSLPESMMQYAKTLRDINKRLVETGVTSYTPTLTSQKSELYHKVTGIPRDRTHLLSVMADASNQVLPILRSKKSVSAQDGSESLGVHCEGPFLNPTKNGIHDVNVLIEANGFDDIEACYGTENLGAPGIKSGSNTSAVKMVTIAPEQGNMSDLIPQMRERGIICSVGHSEATYEEASKAVAQGATMITHLFNAMRPLHHRNPGIFGVLGTADAANRPYFGIIADGVHLHPTAIKIAFNAHPEGFILITDSMPLVGLPDGRYPWMNGEVQSTIIKKGPTLRLEGTDKIAGSCITLMECVNNFLEWSISSIPQALKAVTATPAAMLEIEDRKGSLNPGADADLVVFSETKAPNGAPQLVIDEVWKFGILVYERDGANIPEPTSPLSPKGRW</sequence>
<dbReference type="GeneID" id="41973351"/>
<keyword evidence="5" id="KW-0378">Hydrolase</keyword>
<keyword evidence="4" id="KW-0479">Metal-binding</keyword>
<accession>A0A507B9H2</accession>
<dbReference type="OrthoDB" id="10264777at2759"/>
<protein>
    <recommendedName>
        <fullName evidence="3">N-acetylglucosamine-6-phosphate deacetylase</fullName>
        <ecNumber evidence="2">3.5.1.25</ecNumber>
    </recommendedName>
</protein>
<evidence type="ECO:0000259" key="8">
    <source>
        <dbReference type="Pfam" id="PF01979"/>
    </source>
</evidence>
<dbReference type="SUPFAM" id="SSF51556">
    <property type="entry name" value="Metallo-dependent hydrolases"/>
    <property type="match status" value="1"/>
</dbReference>
<evidence type="ECO:0000256" key="2">
    <source>
        <dbReference type="ARBA" id="ARBA00011899"/>
    </source>
</evidence>
<dbReference type="NCBIfam" id="TIGR00221">
    <property type="entry name" value="nagA"/>
    <property type="match status" value="1"/>
</dbReference>
<dbReference type="InterPro" id="IPR032466">
    <property type="entry name" value="Metal_Hydrolase"/>
</dbReference>
<evidence type="ECO:0000256" key="3">
    <source>
        <dbReference type="ARBA" id="ARBA00018029"/>
    </source>
</evidence>
<evidence type="ECO:0000256" key="5">
    <source>
        <dbReference type="ARBA" id="ARBA00022801"/>
    </source>
</evidence>
<dbReference type="STRING" id="1093900.A0A507B9H2"/>
<evidence type="ECO:0000313" key="9">
    <source>
        <dbReference type="EMBL" id="TPX13701.1"/>
    </source>
</evidence>
<keyword evidence="6" id="KW-0119">Carbohydrate metabolism</keyword>
<gene>
    <name evidence="9" type="ORF">E0L32_005904</name>
</gene>
<dbReference type="GO" id="GO:0008448">
    <property type="term" value="F:N-acetylglucosamine-6-phosphate deacetylase activity"/>
    <property type="evidence" value="ECO:0007669"/>
    <property type="project" value="UniProtKB-EC"/>
</dbReference>
<dbReference type="EMBL" id="SKBQ01000032">
    <property type="protein sequence ID" value="TPX13701.1"/>
    <property type="molecule type" value="Genomic_DNA"/>
</dbReference>
<dbReference type="SUPFAM" id="SSF51338">
    <property type="entry name" value="Composite domain of metallo-dependent hydrolases"/>
    <property type="match status" value="1"/>
</dbReference>
<dbReference type="InterPro" id="IPR006680">
    <property type="entry name" value="Amidohydro-rel"/>
</dbReference>
<dbReference type="InterPro" id="IPR011059">
    <property type="entry name" value="Metal-dep_hydrolase_composite"/>
</dbReference>
<evidence type="ECO:0000256" key="4">
    <source>
        <dbReference type="ARBA" id="ARBA00022723"/>
    </source>
</evidence>
<dbReference type="Gene3D" id="3.20.20.140">
    <property type="entry name" value="Metal-dependent hydrolases"/>
    <property type="match status" value="1"/>
</dbReference>
<dbReference type="FunFam" id="3.20.20.140:FF:000065">
    <property type="entry name" value="N-acetylglucosamine-6-phosphate deacetylase"/>
    <property type="match status" value="1"/>
</dbReference>
<comment type="caution">
    <text evidence="9">The sequence shown here is derived from an EMBL/GenBank/DDBJ whole genome shotgun (WGS) entry which is preliminary data.</text>
</comment>
<dbReference type="InterPro" id="IPR003764">
    <property type="entry name" value="GlcNAc_6-P_deAcase"/>
</dbReference>
<feature type="domain" description="Amidohydrolase-related" evidence="8">
    <location>
        <begin position="64"/>
        <end position="430"/>
    </location>
</feature>
<name>A0A507B9H2_9PEZI</name>
<organism evidence="9 10">
    <name type="scientific">Thyridium curvatum</name>
    <dbReference type="NCBI Taxonomy" id="1093900"/>
    <lineage>
        <taxon>Eukaryota</taxon>
        <taxon>Fungi</taxon>
        <taxon>Dikarya</taxon>
        <taxon>Ascomycota</taxon>
        <taxon>Pezizomycotina</taxon>
        <taxon>Sordariomycetes</taxon>
        <taxon>Sordariomycetidae</taxon>
        <taxon>Thyridiales</taxon>
        <taxon>Thyridiaceae</taxon>
        <taxon>Thyridium</taxon>
    </lineage>
</organism>
<dbReference type="EC" id="3.5.1.25" evidence="2"/>
<evidence type="ECO:0000256" key="7">
    <source>
        <dbReference type="ARBA" id="ARBA00047647"/>
    </source>
</evidence>
<evidence type="ECO:0000256" key="1">
    <source>
        <dbReference type="ARBA" id="ARBA00010716"/>
    </source>
</evidence>
<evidence type="ECO:0000256" key="6">
    <source>
        <dbReference type="ARBA" id="ARBA00023277"/>
    </source>
</evidence>
<dbReference type="GO" id="GO:0046872">
    <property type="term" value="F:metal ion binding"/>
    <property type="evidence" value="ECO:0007669"/>
    <property type="project" value="UniProtKB-KW"/>
</dbReference>
<dbReference type="InParanoid" id="A0A507B9H2"/>
<comment type="catalytic activity">
    <reaction evidence="7">
        <text>N-acetyl-D-glucosamine 6-phosphate + H2O = D-glucosamine 6-phosphate + acetate</text>
        <dbReference type="Rhea" id="RHEA:22936"/>
        <dbReference type="ChEBI" id="CHEBI:15377"/>
        <dbReference type="ChEBI" id="CHEBI:30089"/>
        <dbReference type="ChEBI" id="CHEBI:57513"/>
        <dbReference type="ChEBI" id="CHEBI:58725"/>
        <dbReference type="EC" id="3.5.1.25"/>
    </reaction>
</comment>
<dbReference type="CDD" id="cd00854">
    <property type="entry name" value="NagA"/>
    <property type="match status" value="1"/>
</dbReference>